<dbReference type="Proteomes" id="UP001139011">
    <property type="component" value="Unassembled WGS sequence"/>
</dbReference>
<evidence type="ECO:0000259" key="8">
    <source>
        <dbReference type="Pfam" id="PF22148"/>
    </source>
</evidence>
<evidence type="ECO:0000256" key="1">
    <source>
        <dbReference type="ARBA" id="ARBA00011073"/>
    </source>
</evidence>
<sequence length="372" mass="41168">MKNKLKKTLASVLLAVLLLLLFSISAEAYDQEMLDRKLSSFSKENRTSAFLSAADNETTGIHDRQIIVKLKNRQFAAALAKSYRIKNKSAILQKENIYTIELPHTANYQAVLERIRNSSLVETAEPNFTLTAFSKPNDKLYARQWSLPRMGMPRAWDNLQTAKKHSKVTVAVLDSGVNYRHPDLKGQTLTGYDTLEKDADPMDRHGHGTKVSGVIAAKSNNLTGVAGINPCAKILPIRIGSTTGATLFDFLDGLKYAISQKPDIINISMGSTNYSQFVYEMILTAYSKGILVIAASGNEHMKVSYPAAYPEVLAVGSTNEKDRVSDFSNYGPRLDLTAPGENIWTTNRTGSFESVNGTSFSALQLVEWLHFY</sequence>
<dbReference type="InterPro" id="IPR023827">
    <property type="entry name" value="Peptidase_S8_Asp-AS"/>
</dbReference>
<dbReference type="PROSITE" id="PS00136">
    <property type="entry name" value="SUBTILASE_ASP"/>
    <property type="match status" value="1"/>
</dbReference>
<dbReference type="GO" id="GO:0006508">
    <property type="term" value="P:proteolysis"/>
    <property type="evidence" value="ECO:0007669"/>
    <property type="project" value="UniProtKB-KW"/>
</dbReference>
<comment type="similarity">
    <text evidence="1 5">Belongs to the peptidase S8 family.</text>
</comment>
<feature type="chain" id="PRO_5040835206" evidence="6">
    <location>
        <begin position="29"/>
        <end position="372"/>
    </location>
</feature>
<dbReference type="InterPro" id="IPR051048">
    <property type="entry name" value="Peptidase_S8/S53_subtilisin"/>
</dbReference>
<evidence type="ECO:0000259" key="7">
    <source>
        <dbReference type="Pfam" id="PF00082"/>
    </source>
</evidence>
<dbReference type="RefSeq" id="WP_248254352.1">
    <property type="nucleotide sequence ID" value="NZ_JAIWJX010000002.1"/>
</dbReference>
<feature type="domain" description="Peptidase S8/S53" evidence="7">
    <location>
        <begin position="166"/>
        <end position="362"/>
    </location>
</feature>
<keyword evidence="10" id="KW-1185">Reference proteome</keyword>
<organism evidence="9 10">
    <name type="scientific">Fictibacillus marinisediminis</name>
    <dbReference type="NCBI Taxonomy" id="2878389"/>
    <lineage>
        <taxon>Bacteria</taxon>
        <taxon>Bacillati</taxon>
        <taxon>Bacillota</taxon>
        <taxon>Bacilli</taxon>
        <taxon>Bacillales</taxon>
        <taxon>Fictibacillaceae</taxon>
        <taxon>Fictibacillus</taxon>
    </lineage>
</organism>
<dbReference type="InterPro" id="IPR015500">
    <property type="entry name" value="Peptidase_S8_subtilisin-rel"/>
</dbReference>
<evidence type="ECO:0000313" key="9">
    <source>
        <dbReference type="EMBL" id="MCK6259147.1"/>
    </source>
</evidence>
<dbReference type="Pfam" id="PF22148">
    <property type="entry name" value="Fervidolysin_NPro-like"/>
    <property type="match status" value="1"/>
</dbReference>
<evidence type="ECO:0000256" key="2">
    <source>
        <dbReference type="ARBA" id="ARBA00022670"/>
    </source>
</evidence>
<comment type="caution">
    <text evidence="9">The sequence shown here is derived from an EMBL/GenBank/DDBJ whole genome shotgun (WGS) entry which is preliminary data.</text>
</comment>
<evidence type="ECO:0000256" key="4">
    <source>
        <dbReference type="ARBA" id="ARBA00022825"/>
    </source>
</evidence>
<evidence type="ECO:0000256" key="6">
    <source>
        <dbReference type="SAM" id="SignalP"/>
    </source>
</evidence>
<accession>A0A9X1XE10</accession>
<dbReference type="PROSITE" id="PS00137">
    <property type="entry name" value="SUBTILASE_HIS"/>
    <property type="match status" value="1"/>
</dbReference>
<keyword evidence="6" id="KW-0732">Signal</keyword>
<dbReference type="InterPro" id="IPR036852">
    <property type="entry name" value="Peptidase_S8/S53_dom_sf"/>
</dbReference>
<dbReference type="Gene3D" id="3.40.50.200">
    <property type="entry name" value="Peptidase S8/S53 domain"/>
    <property type="match status" value="1"/>
</dbReference>
<feature type="active site" description="Charge relay system" evidence="5">
    <location>
        <position position="174"/>
    </location>
</feature>
<dbReference type="EMBL" id="JAIWJX010000002">
    <property type="protein sequence ID" value="MCK6259147.1"/>
    <property type="molecule type" value="Genomic_DNA"/>
</dbReference>
<dbReference type="SUPFAM" id="SSF52743">
    <property type="entry name" value="Subtilisin-like"/>
    <property type="match status" value="1"/>
</dbReference>
<dbReference type="PRINTS" id="PR00723">
    <property type="entry name" value="SUBTILISIN"/>
</dbReference>
<dbReference type="GO" id="GO:0004252">
    <property type="term" value="F:serine-type endopeptidase activity"/>
    <property type="evidence" value="ECO:0007669"/>
    <property type="project" value="UniProtKB-UniRule"/>
</dbReference>
<dbReference type="InterPro" id="IPR022398">
    <property type="entry name" value="Peptidase_S8_His-AS"/>
</dbReference>
<name>A0A9X1XE10_9BACL</name>
<proteinExistence type="inferred from homology"/>
<keyword evidence="3 5" id="KW-0378">Hydrolase</keyword>
<gene>
    <name evidence="9" type="ORF">LCY76_21475</name>
</gene>
<feature type="active site" description="Charge relay system" evidence="5">
    <location>
        <position position="207"/>
    </location>
</feature>
<evidence type="ECO:0000313" key="10">
    <source>
        <dbReference type="Proteomes" id="UP001139011"/>
    </source>
</evidence>
<reference evidence="9" key="1">
    <citation type="submission" date="2021-09" db="EMBL/GenBank/DDBJ databases">
        <title>Genome analysis of Fictibacillus sp. KIGAM418 isolated from marine sediment.</title>
        <authorList>
            <person name="Seo M.-J."/>
            <person name="Cho E.-S."/>
            <person name="Hwang C.Y."/>
        </authorList>
    </citation>
    <scope>NUCLEOTIDE SEQUENCE</scope>
    <source>
        <strain evidence="9">KIGAM418</strain>
    </source>
</reference>
<dbReference type="InterPro" id="IPR000209">
    <property type="entry name" value="Peptidase_S8/S53_dom"/>
</dbReference>
<feature type="domain" description="Fervidolysin-like N-terminal prodomain" evidence="8">
    <location>
        <begin position="64"/>
        <end position="127"/>
    </location>
</feature>
<dbReference type="PROSITE" id="PS51892">
    <property type="entry name" value="SUBTILASE"/>
    <property type="match status" value="1"/>
</dbReference>
<dbReference type="InterPro" id="IPR054399">
    <property type="entry name" value="Fervidolysin-like_N_prodom"/>
</dbReference>
<evidence type="ECO:0000256" key="5">
    <source>
        <dbReference type="PROSITE-ProRule" id="PRU01240"/>
    </source>
</evidence>
<dbReference type="Pfam" id="PF00082">
    <property type="entry name" value="Peptidase_S8"/>
    <property type="match status" value="1"/>
</dbReference>
<dbReference type="PANTHER" id="PTHR43399">
    <property type="entry name" value="SUBTILISIN-RELATED"/>
    <property type="match status" value="1"/>
</dbReference>
<keyword evidence="4 5" id="KW-0720">Serine protease</keyword>
<protein>
    <submittedName>
        <fullName evidence="9">S8 family serine peptidase</fullName>
    </submittedName>
</protein>
<keyword evidence="2 5" id="KW-0645">Protease</keyword>
<evidence type="ECO:0000256" key="3">
    <source>
        <dbReference type="ARBA" id="ARBA00022801"/>
    </source>
</evidence>
<feature type="signal peptide" evidence="6">
    <location>
        <begin position="1"/>
        <end position="28"/>
    </location>
</feature>
<feature type="active site" description="Charge relay system" evidence="5">
    <location>
        <position position="359"/>
    </location>
</feature>
<dbReference type="PANTHER" id="PTHR43399:SF4">
    <property type="entry name" value="CELL WALL-ASSOCIATED PROTEASE"/>
    <property type="match status" value="1"/>
</dbReference>
<dbReference type="AlphaFoldDB" id="A0A9X1XE10"/>